<dbReference type="AlphaFoldDB" id="A0A0H2RYJ0"/>
<evidence type="ECO:0000313" key="2">
    <source>
        <dbReference type="EMBL" id="KLO16692.1"/>
    </source>
</evidence>
<dbReference type="Proteomes" id="UP000053477">
    <property type="component" value="Unassembled WGS sequence"/>
</dbReference>
<keyword evidence="3" id="KW-1185">Reference proteome</keyword>
<dbReference type="InParanoid" id="A0A0H2RYJ0"/>
<name>A0A0H2RYJ0_9AGAM</name>
<dbReference type="OrthoDB" id="3027208at2759"/>
<gene>
    <name evidence="2" type="ORF">SCHPADRAFT_937720</name>
</gene>
<dbReference type="InterPro" id="IPR000210">
    <property type="entry name" value="BTB/POZ_dom"/>
</dbReference>
<dbReference type="PROSITE" id="PS50097">
    <property type="entry name" value="BTB"/>
    <property type="match status" value="1"/>
</dbReference>
<protein>
    <recommendedName>
        <fullName evidence="1">BTB domain-containing protein</fullName>
    </recommendedName>
</protein>
<dbReference type="InterPro" id="IPR011333">
    <property type="entry name" value="SKP1/BTB/POZ_sf"/>
</dbReference>
<proteinExistence type="predicted"/>
<accession>A0A0H2RYJ0</accession>
<dbReference type="Gene3D" id="3.30.710.10">
    <property type="entry name" value="Potassium Channel Kv1.1, Chain A"/>
    <property type="match status" value="1"/>
</dbReference>
<feature type="domain" description="BTB" evidence="1">
    <location>
        <begin position="27"/>
        <end position="57"/>
    </location>
</feature>
<dbReference type="EMBL" id="KQ085913">
    <property type="protein sequence ID" value="KLO16692.1"/>
    <property type="molecule type" value="Genomic_DNA"/>
</dbReference>
<organism evidence="2 3">
    <name type="scientific">Schizopora paradoxa</name>
    <dbReference type="NCBI Taxonomy" id="27342"/>
    <lineage>
        <taxon>Eukaryota</taxon>
        <taxon>Fungi</taxon>
        <taxon>Dikarya</taxon>
        <taxon>Basidiomycota</taxon>
        <taxon>Agaricomycotina</taxon>
        <taxon>Agaricomycetes</taxon>
        <taxon>Hymenochaetales</taxon>
        <taxon>Schizoporaceae</taxon>
        <taxon>Schizopora</taxon>
    </lineage>
</organism>
<reference evidence="2 3" key="1">
    <citation type="submission" date="2015-04" db="EMBL/GenBank/DDBJ databases">
        <title>Complete genome sequence of Schizopora paradoxa KUC8140, a cosmopolitan wood degrader in East Asia.</title>
        <authorList>
            <consortium name="DOE Joint Genome Institute"/>
            <person name="Min B."/>
            <person name="Park H."/>
            <person name="Jang Y."/>
            <person name="Kim J.-J."/>
            <person name="Kim K.H."/>
            <person name="Pangilinan J."/>
            <person name="Lipzen A."/>
            <person name="Riley R."/>
            <person name="Grigoriev I.V."/>
            <person name="Spatafora J.W."/>
            <person name="Choi I.-G."/>
        </authorList>
    </citation>
    <scope>NUCLEOTIDE SEQUENCE [LARGE SCALE GENOMIC DNA]</scope>
    <source>
        <strain evidence="2 3">KUC8140</strain>
    </source>
</reference>
<evidence type="ECO:0000313" key="3">
    <source>
        <dbReference type="Proteomes" id="UP000053477"/>
    </source>
</evidence>
<sequence length="342" mass="38964">MDVDELRCDEETTKAPKPHDVLWFPDGNVVLATDLYLFKVHKSLLSLHSSVFKDMFELSNVGDSAAGESAGEKSQDAYDGLPLITLVGDKGEDVVHLLRTVFEIRYYDYHSDKTPLDIVVALLLLSTKYDFKDIRTNVILQIIRQYPTDLKDYDLVDDDTSLLFDDHRVNCHFALLGAAYRTNAHVLFPTLYFACSKNSIQHIIEESTRRGVPAECLYALLEGRERLLLNFYKQAASMERMVEAATAHITCIRGGNDRTSCLRDLLLSGIFFGEFSTDVNLHFVRRSPEMFDFFNQACETCKTFMEGRIAWKRNAVWDKLPSNFGCPGWNVIREQLGEMAES</sequence>
<evidence type="ECO:0000259" key="1">
    <source>
        <dbReference type="PROSITE" id="PS50097"/>
    </source>
</evidence>